<protein>
    <recommendedName>
        <fullName evidence="3">LamG-like jellyroll fold domain-containing protein</fullName>
    </recommendedName>
</protein>
<keyword evidence="1" id="KW-0732">Signal</keyword>
<dbReference type="SMART" id="SM00560">
    <property type="entry name" value="LamGL"/>
    <property type="match status" value="1"/>
</dbReference>
<proteinExistence type="predicted"/>
<dbReference type="Pfam" id="PF13385">
    <property type="entry name" value="Laminin_G_3"/>
    <property type="match status" value="1"/>
</dbReference>
<organism evidence="4">
    <name type="scientific">hydrothermal vent metagenome</name>
    <dbReference type="NCBI Taxonomy" id="652676"/>
    <lineage>
        <taxon>unclassified sequences</taxon>
        <taxon>metagenomes</taxon>
        <taxon>ecological metagenomes</taxon>
    </lineage>
</organism>
<dbReference type="AlphaFoldDB" id="A0A3B0WVF6"/>
<evidence type="ECO:0000259" key="3">
    <source>
        <dbReference type="SMART" id="SM00560"/>
    </source>
</evidence>
<sequence>MNIDVKYFKFILILMISGSSISETLAGDGLITHYSFNAGKGIKANDGTLLNGAGWNDGLFGKALQLNGVDQYVAVKNSAGGAFNPELISVSAWINPVTVGEAHQYIMSKHRNCCDAPGQGGYGLRINKTTGVLRGEIWRDSTASLLAINGASTIVPNTWTHVAMVFDGSEIRLYINGVLDGTSVNIEPDIIQPSTKDLTIGILSFNAPVYFGFQGLIDELRLYNRPLPAAEISGLFSAVGGDPALSFYESFDNVDSINANGGIYSGLALSAGKAGNSAEFVTGTTLDYPAATNINPNKGSVSFWFKPNWAGDDPKTHYILSWRGVDANFQILKWYSAGSKKSIFVFRFDHKSGSQRQVGTSRDEPGVVMQWQPGEWQHITVLWDFTGDRQYMGYFLDGSAGTIERDWVLGTLPDTFSL</sequence>
<dbReference type="PANTHER" id="PTHR42535">
    <property type="entry name" value="OOKINETE PROTEIN, PUTATIVE-RELATED"/>
    <property type="match status" value="1"/>
</dbReference>
<accession>A0A3B0WVF6</accession>
<dbReference type="PANTHER" id="PTHR42535:SF2">
    <property type="entry name" value="CHROMOSOME UNDETERMINED SCAFFOLD_146, WHOLE GENOME SHOTGUN SEQUENCE"/>
    <property type="match status" value="1"/>
</dbReference>
<evidence type="ECO:0000256" key="1">
    <source>
        <dbReference type="ARBA" id="ARBA00022729"/>
    </source>
</evidence>
<keyword evidence="2" id="KW-1015">Disulfide bond</keyword>
<gene>
    <name evidence="4" type="ORF">MNBD_GAMMA07-1124</name>
</gene>
<evidence type="ECO:0000256" key="2">
    <source>
        <dbReference type="ARBA" id="ARBA00023157"/>
    </source>
</evidence>
<evidence type="ECO:0000313" key="4">
    <source>
        <dbReference type="EMBL" id="VAW56440.1"/>
    </source>
</evidence>
<name>A0A3B0WVF6_9ZZZZ</name>
<reference evidence="4" key="1">
    <citation type="submission" date="2018-06" db="EMBL/GenBank/DDBJ databases">
        <authorList>
            <person name="Zhirakovskaya E."/>
        </authorList>
    </citation>
    <scope>NUCLEOTIDE SEQUENCE</scope>
</reference>
<dbReference type="EMBL" id="UOFF01000230">
    <property type="protein sequence ID" value="VAW56440.1"/>
    <property type="molecule type" value="Genomic_DNA"/>
</dbReference>
<feature type="domain" description="LamG-like jellyroll fold" evidence="3">
    <location>
        <begin position="86"/>
        <end position="230"/>
    </location>
</feature>
<feature type="non-terminal residue" evidence="4">
    <location>
        <position position="418"/>
    </location>
</feature>
<dbReference type="Gene3D" id="2.60.120.200">
    <property type="match status" value="2"/>
</dbReference>
<dbReference type="InterPro" id="IPR013320">
    <property type="entry name" value="ConA-like_dom_sf"/>
</dbReference>
<dbReference type="SUPFAM" id="SSF49899">
    <property type="entry name" value="Concanavalin A-like lectins/glucanases"/>
    <property type="match status" value="2"/>
</dbReference>
<dbReference type="InterPro" id="IPR006558">
    <property type="entry name" value="LamG-like"/>
</dbReference>